<dbReference type="EMBL" id="VUJU01001111">
    <property type="protein sequence ID" value="KAF0766765.1"/>
    <property type="molecule type" value="Genomic_DNA"/>
</dbReference>
<sequence length="127" mass="15302">MKTWDEAVYEEKILLEPKCYLVVKLSNRLKFSSLIIKWIYFNTNLGSNKILGPLNCKYLNILNKKRCVSFEKLLNKFRVYKWKCETLNKETINKYIRHSDTPLFLLAYLLLKIFKKQSYYSIICFLL</sequence>
<dbReference type="Proteomes" id="UP000478052">
    <property type="component" value="Unassembled WGS sequence"/>
</dbReference>
<reference evidence="1 2" key="1">
    <citation type="submission" date="2019-08" db="EMBL/GenBank/DDBJ databases">
        <title>Whole genome of Aphis craccivora.</title>
        <authorList>
            <person name="Voronova N.V."/>
            <person name="Shulinski R.S."/>
            <person name="Bandarenka Y.V."/>
            <person name="Zhorov D.G."/>
            <person name="Warner D."/>
        </authorList>
    </citation>
    <scope>NUCLEOTIDE SEQUENCE [LARGE SCALE GENOMIC DNA]</scope>
    <source>
        <strain evidence="1">180601</strain>
        <tissue evidence="1">Whole Body</tissue>
    </source>
</reference>
<keyword evidence="2" id="KW-1185">Reference proteome</keyword>
<name>A0A6G0Z7U5_APHCR</name>
<proteinExistence type="predicted"/>
<gene>
    <name evidence="1" type="ORF">FWK35_00008181</name>
</gene>
<evidence type="ECO:0000313" key="1">
    <source>
        <dbReference type="EMBL" id="KAF0766765.1"/>
    </source>
</evidence>
<protein>
    <submittedName>
        <fullName evidence="1">Uncharacterized protein</fullName>
    </submittedName>
</protein>
<comment type="caution">
    <text evidence="1">The sequence shown here is derived from an EMBL/GenBank/DDBJ whole genome shotgun (WGS) entry which is preliminary data.</text>
</comment>
<accession>A0A6G0Z7U5</accession>
<evidence type="ECO:0000313" key="2">
    <source>
        <dbReference type="Proteomes" id="UP000478052"/>
    </source>
</evidence>
<dbReference type="AlphaFoldDB" id="A0A6G0Z7U5"/>
<organism evidence="1 2">
    <name type="scientific">Aphis craccivora</name>
    <name type="common">Cowpea aphid</name>
    <dbReference type="NCBI Taxonomy" id="307492"/>
    <lineage>
        <taxon>Eukaryota</taxon>
        <taxon>Metazoa</taxon>
        <taxon>Ecdysozoa</taxon>
        <taxon>Arthropoda</taxon>
        <taxon>Hexapoda</taxon>
        <taxon>Insecta</taxon>
        <taxon>Pterygota</taxon>
        <taxon>Neoptera</taxon>
        <taxon>Paraneoptera</taxon>
        <taxon>Hemiptera</taxon>
        <taxon>Sternorrhyncha</taxon>
        <taxon>Aphidomorpha</taxon>
        <taxon>Aphidoidea</taxon>
        <taxon>Aphididae</taxon>
        <taxon>Aphidini</taxon>
        <taxon>Aphis</taxon>
        <taxon>Aphis</taxon>
    </lineage>
</organism>